<accession>A0ABS4ICB4</accession>
<dbReference type="Gene3D" id="2.160.10.10">
    <property type="entry name" value="Hexapeptide repeat proteins"/>
    <property type="match status" value="1"/>
</dbReference>
<evidence type="ECO:0000313" key="5">
    <source>
        <dbReference type="Proteomes" id="UP001519345"/>
    </source>
</evidence>
<comment type="similarity">
    <text evidence="1">Belongs to the transferase hexapeptide repeat family.</text>
</comment>
<dbReference type="InterPro" id="IPR051159">
    <property type="entry name" value="Hexapeptide_acetyltransf"/>
</dbReference>
<dbReference type="InterPro" id="IPR001451">
    <property type="entry name" value="Hexapep"/>
</dbReference>
<name>A0ABS4ICB4_9BACI</name>
<evidence type="ECO:0000256" key="3">
    <source>
        <dbReference type="ARBA" id="ARBA00022737"/>
    </source>
</evidence>
<evidence type="ECO:0000256" key="2">
    <source>
        <dbReference type="ARBA" id="ARBA00022679"/>
    </source>
</evidence>
<reference evidence="4 5" key="1">
    <citation type="submission" date="2021-03" db="EMBL/GenBank/DDBJ databases">
        <title>Genomic Encyclopedia of Type Strains, Phase IV (KMG-IV): sequencing the most valuable type-strain genomes for metagenomic binning, comparative biology and taxonomic classification.</title>
        <authorList>
            <person name="Goeker M."/>
        </authorList>
    </citation>
    <scope>NUCLEOTIDE SEQUENCE [LARGE SCALE GENOMIC DNA]</scope>
    <source>
        <strain evidence="4 5">DSM 25609</strain>
    </source>
</reference>
<proteinExistence type="inferred from homology"/>
<dbReference type="EMBL" id="JAGGKX010000002">
    <property type="protein sequence ID" value="MBP1968575.1"/>
    <property type="molecule type" value="Genomic_DNA"/>
</dbReference>
<protein>
    <submittedName>
        <fullName evidence="4">Acetyltransferase-like isoleucine patch superfamily enzyme</fullName>
    </submittedName>
</protein>
<dbReference type="SUPFAM" id="SSF51161">
    <property type="entry name" value="Trimeric LpxA-like enzymes"/>
    <property type="match status" value="1"/>
</dbReference>
<dbReference type="PROSITE" id="PS00101">
    <property type="entry name" value="HEXAPEP_TRANSFERASES"/>
    <property type="match status" value="1"/>
</dbReference>
<keyword evidence="2" id="KW-0808">Transferase</keyword>
<dbReference type="Pfam" id="PF00132">
    <property type="entry name" value="Hexapep"/>
    <property type="match status" value="1"/>
</dbReference>
<organism evidence="4 5">
    <name type="scientific">Virgibacillus natechei</name>
    <dbReference type="NCBI Taxonomy" id="1216297"/>
    <lineage>
        <taxon>Bacteria</taxon>
        <taxon>Bacillati</taxon>
        <taxon>Bacillota</taxon>
        <taxon>Bacilli</taxon>
        <taxon>Bacillales</taxon>
        <taxon>Bacillaceae</taxon>
        <taxon>Virgibacillus</taxon>
    </lineage>
</organism>
<dbReference type="PANTHER" id="PTHR23416">
    <property type="entry name" value="SIALIC ACID SYNTHASE-RELATED"/>
    <property type="match status" value="1"/>
</dbReference>
<dbReference type="InterPro" id="IPR018357">
    <property type="entry name" value="Hexapep_transf_CS"/>
</dbReference>
<comment type="caution">
    <text evidence="4">The sequence shown here is derived from an EMBL/GenBank/DDBJ whole genome shotgun (WGS) entry which is preliminary data.</text>
</comment>
<dbReference type="Proteomes" id="UP001519345">
    <property type="component" value="Unassembled WGS sequence"/>
</dbReference>
<dbReference type="RefSeq" id="WP_209461789.1">
    <property type="nucleotide sequence ID" value="NZ_CP110224.1"/>
</dbReference>
<evidence type="ECO:0000313" key="4">
    <source>
        <dbReference type="EMBL" id="MBP1968575.1"/>
    </source>
</evidence>
<keyword evidence="3" id="KW-0677">Repeat</keyword>
<keyword evidence="5" id="KW-1185">Reference proteome</keyword>
<dbReference type="Pfam" id="PF14602">
    <property type="entry name" value="Hexapep_2"/>
    <property type="match status" value="1"/>
</dbReference>
<sequence>MNMEEFIAYCKAGNPISGEDKELHGLLTQCSFEAQRITMELNTSYHSKEEIVEIFSELTGNKVDSSFMCFPPFYTDFGKNITIGKNVFFNTGCSFQDRAGLHIGDGALLGMNVTIATLNHGMSLETRNTTYASAVNLEKNTWIGSNATILPGVTIGENAVVAAGAVVTKDVPQNTVVAGVPAKVVKEVD</sequence>
<dbReference type="PANTHER" id="PTHR23416:SF23">
    <property type="entry name" value="ACETYLTRANSFERASE C18B11.09C-RELATED"/>
    <property type="match status" value="1"/>
</dbReference>
<dbReference type="InterPro" id="IPR011004">
    <property type="entry name" value="Trimer_LpxA-like_sf"/>
</dbReference>
<evidence type="ECO:0000256" key="1">
    <source>
        <dbReference type="ARBA" id="ARBA00007274"/>
    </source>
</evidence>
<gene>
    <name evidence="4" type="ORF">J2Z83_000667</name>
</gene>